<evidence type="ECO:0000256" key="1">
    <source>
        <dbReference type="ARBA" id="ARBA00004240"/>
    </source>
</evidence>
<evidence type="ECO:0000313" key="12">
    <source>
        <dbReference type="Proteomes" id="UP000316759"/>
    </source>
</evidence>
<dbReference type="Pfam" id="PF07915">
    <property type="entry name" value="PRKCSH"/>
    <property type="match status" value="1"/>
</dbReference>
<dbReference type="InterPro" id="IPR009011">
    <property type="entry name" value="Man6P_isomerase_rcpt-bd_dom_sf"/>
</dbReference>
<evidence type="ECO:0000256" key="7">
    <source>
        <dbReference type="ARBA" id="ARBA00041661"/>
    </source>
</evidence>
<keyword evidence="4" id="KW-1015">Disulfide bond</keyword>
<feature type="signal peptide" evidence="9">
    <location>
        <begin position="1"/>
        <end position="22"/>
    </location>
</feature>
<dbReference type="EMBL" id="SUNJ01010587">
    <property type="protein sequence ID" value="TPP59525.1"/>
    <property type="molecule type" value="Genomic_DNA"/>
</dbReference>
<dbReference type="GO" id="GO:0030970">
    <property type="term" value="P:retrograde protein transport, ER to cytosol"/>
    <property type="evidence" value="ECO:0007669"/>
    <property type="project" value="TreeGrafter"/>
</dbReference>
<protein>
    <recommendedName>
        <fullName evidence="6">Endoplasmic reticulum lectin 1</fullName>
    </recommendedName>
    <alternativeName>
        <fullName evidence="7">ER lectin</fullName>
    </alternativeName>
</protein>
<reference evidence="11 12" key="1">
    <citation type="submission" date="2019-04" db="EMBL/GenBank/DDBJ databases">
        <title>Annotation for the trematode Fasciola gigantica.</title>
        <authorList>
            <person name="Choi Y.-J."/>
        </authorList>
    </citation>
    <scope>NUCLEOTIDE SEQUENCE [LARGE SCALE GENOMIC DNA]</scope>
    <source>
        <strain evidence="11">Uganda_cow_1</strain>
    </source>
</reference>
<evidence type="ECO:0000256" key="4">
    <source>
        <dbReference type="ARBA" id="ARBA00023157"/>
    </source>
</evidence>
<comment type="function">
    <text evidence="5">Probable lectin that binds selectively to improperly folded lumenal proteins. May function in endoplasmic reticulum quality control and endoplasmic reticulum-associated degradation (ERAD) of both non-glycosylated proteins and glycoproteins.</text>
</comment>
<feature type="chain" id="PRO_5021501765" description="Endoplasmic reticulum lectin 1" evidence="9">
    <location>
        <begin position="23"/>
        <end position="327"/>
    </location>
</feature>
<sequence length="327" mass="37009">MGPCVVLLVSLCCPFIIVGGEAGSKLEDNVLYKIEWNPNLEVPNALPIFVSTALGEKYECDIPTGAPVSTKGEGEIDNAASETQLLNEVFSREPCAVRTEFYWTYELCHKAHIRQYHEEFKPDKTVSSRQEYFLGYLDKTGAIPESSVAQKPDRISLGEYAYPYFRVNFTMGDVCDVTQRHRVAAVLYICFEEIEAQIVEVAEVESCQYQVIFATRHLCRHPAYRRQHKTVNSIPCRPRDDSPIKPVGLTTLENEQKGLSTKGFSNLAAVFESSGLGKIRVEAERKQNMVIYRIRSTTEEEYKDKTEFGDESKDEQKSSKEFGTDPN</sequence>
<evidence type="ECO:0000256" key="3">
    <source>
        <dbReference type="ARBA" id="ARBA00022824"/>
    </source>
</evidence>
<keyword evidence="3" id="KW-0256">Endoplasmic reticulum</keyword>
<proteinExistence type="predicted"/>
<feature type="region of interest" description="Disordered" evidence="8">
    <location>
        <begin position="300"/>
        <end position="327"/>
    </location>
</feature>
<evidence type="ECO:0000256" key="9">
    <source>
        <dbReference type="SAM" id="SignalP"/>
    </source>
</evidence>
<evidence type="ECO:0000256" key="2">
    <source>
        <dbReference type="ARBA" id="ARBA00022729"/>
    </source>
</evidence>
<organism evidence="11 12">
    <name type="scientific">Fasciola gigantica</name>
    <name type="common">Giant liver fluke</name>
    <dbReference type="NCBI Taxonomy" id="46835"/>
    <lineage>
        <taxon>Eukaryota</taxon>
        <taxon>Metazoa</taxon>
        <taxon>Spiralia</taxon>
        <taxon>Lophotrochozoa</taxon>
        <taxon>Platyhelminthes</taxon>
        <taxon>Trematoda</taxon>
        <taxon>Digenea</taxon>
        <taxon>Plagiorchiida</taxon>
        <taxon>Echinostomata</taxon>
        <taxon>Echinostomatoidea</taxon>
        <taxon>Fasciolidae</taxon>
        <taxon>Fasciola</taxon>
    </lineage>
</organism>
<dbReference type="STRING" id="46835.A0A504YGI2"/>
<dbReference type="GO" id="GO:0030968">
    <property type="term" value="P:endoplasmic reticulum unfolded protein response"/>
    <property type="evidence" value="ECO:0007669"/>
    <property type="project" value="InterPro"/>
</dbReference>
<accession>A0A504YGI2</accession>
<dbReference type="InterPro" id="IPR012913">
    <property type="entry name" value="OS9-like_dom"/>
</dbReference>
<dbReference type="OrthoDB" id="239053at2759"/>
<dbReference type="GO" id="GO:0005788">
    <property type="term" value="C:endoplasmic reticulum lumen"/>
    <property type="evidence" value="ECO:0007669"/>
    <property type="project" value="TreeGrafter"/>
</dbReference>
<evidence type="ECO:0000256" key="5">
    <source>
        <dbReference type="ARBA" id="ARBA00037585"/>
    </source>
</evidence>
<dbReference type="Gene3D" id="2.70.130.10">
    <property type="entry name" value="Mannose-6-phosphate receptor binding domain"/>
    <property type="match status" value="1"/>
</dbReference>
<dbReference type="SUPFAM" id="SSF50911">
    <property type="entry name" value="Mannose 6-phosphate receptor domain"/>
    <property type="match status" value="1"/>
</dbReference>
<name>A0A504YGI2_FASGI</name>
<feature type="domain" description="MRH" evidence="10">
    <location>
        <begin position="93"/>
        <end position="221"/>
    </location>
</feature>
<comment type="subcellular location">
    <subcellularLocation>
        <location evidence="1">Endoplasmic reticulum</location>
    </subcellularLocation>
</comment>
<evidence type="ECO:0000256" key="6">
    <source>
        <dbReference type="ARBA" id="ARBA00041108"/>
    </source>
</evidence>
<dbReference type="PANTHER" id="PTHR15414">
    <property type="entry name" value="OS-9-RELATED"/>
    <property type="match status" value="1"/>
</dbReference>
<evidence type="ECO:0000259" key="10">
    <source>
        <dbReference type="PROSITE" id="PS51914"/>
    </source>
</evidence>
<keyword evidence="12" id="KW-1185">Reference proteome</keyword>
<dbReference type="InterPro" id="IPR044865">
    <property type="entry name" value="MRH_dom"/>
</dbReference>
<keyword evidence="2 9" id="KW-0732">Signal</keyword>
<evidence type="ECO:0000256" key="8">
    <source>
        <dbReference type="SAM" id="MobiDB-lite"/>
    </source>
</evidence>
<dbReference type="PANTHER" id="PTHR15414:SF0">
    <property type="entry name" value="ENDOPLASMIC RETICULUM LECTIN 1"/>
    <property type="match status" value="1"/>
</dbReference>
<evidence type="ECO:0000313" key="11">
    <source>
        <dbReference type="EMBL" id="TPP59525.1"/>
    </source>
</evidence>
<comment type="caution">
    <text evidence="11">The sequence shown here is derived from an EMBL/GenBank/DDBJ whole genome shotgun (WGS) entry which is preliminary data.</text>
</comment>
<dbReference type="InterPro" id="IPR045149">
    <property type="entry name" value="OS-9-like"/>
</dbReference>
<dbReference type="AlphaFoldDB" id="A0A504YGI2"/>
<gene>
    <name evidence="11" type="ORF">FGIG_03722</name>
</gene>
<dbReference type="PROSITE" id="PS51914">
    <property type="entry name" value="MRH"/>
    <property type="match status" value="1"/>
</dbReference>
<dbReference type="Proteomes" id="UP000316759">
    <property type="component" value="Unassembled WGS sequence"/>
</dbReference>